<dbReference type="Proteomes" id="UP000185779">
    <property type="component" value="Unassembled WGS sequence"/>
</dbReference>
<evidence type="ECO:0000256" key="4">
    <source>
        <dbReference type="HAMAP-Rule" id="MF_00214"/>
    </source>
</evidence>
<comment type="caution">
    <text evidence="4">Lacks conserved residue(s) required for the propagation of feature annotation.</text>
</comment>
<dbReference type="InterPro" id="IPR018508">
    <property type="entry name" value="3-dehydroquinate_DH_AS"/>
</dbReference>
<dbReference type="AlphaFoldDB" id="A0A1F2P5B0"/>
<dbReference type="EMBL" id="DRIE01000033">
    <property type="protein sequence ID" value="HEC56674.1"/>
    <property type="molecule type" value="Genomic_DNA"/>
</dbReference>
<dbReference type="SUPFAM" id="SSF51569">
    <property type="entry name" value="Aldolase"/>
    <property type="match status" value="1"/>
</dbReference>
<keyword evidence="3 4" id="KW-0704">Schiff base</keyword>
<feature type="binding site" evidence="4">
    <location>
        <position position="62"/>
    </location>
    <ligand>
        <name>3-dehydroquinate</name>
        <dbReference type="ChEBI" id="CHEBI:32364"/>
    </ligand>
</feature>
<evidence type="ECO:0000256" key="3">
    <source>
        <dbReference type="ARBA" id="ARBA00023270"/>
    </source>
</evidence>
<keyword evidence="7" id="KW-1185">Reference proteome</keyword>
<dbReference type="GO" id="GO:0003855">
    <property type="term" value="F:3-dehydroquinate dehydratase activity"/>
    <property type="evidence" value="ECO:0007669"/>
    <property type="project" value="UniProtKB-UniRule"/>
</dbReference>
<dbReference type="HAMAP" id="MF_00214">
    <property type="entry name" value="AroD"/>
    <property type="match status" value="1"/>
</dbReference>
<dbReference type="PANTHER" id="PTHR43699:SF1">
    <property type="entry name" value="3-DEHYDROQUINATE DEHYDRATASE"/>
    <property type="match status" value="1"/>
</dbReference>
<comment type="pathway">
    <text evidence="4">Metabolic intermediate biosynthesis; chorismate biosynthesis; chorismate from D-erythrose 4-phosphate and phosphoenolpyruvate: step 3/7.</text>
</comment>
<dbReference type="InterPro" id="IPR013785">
    <property type="entry name" value="Aldolase_TIM"/>
</dbReference>
<dbReference type="GO" id="GO:0009073">
    <property type="term" value="P:aromatic amino acid family biosynthetic process"/>
    <property type="evidence" value="ECO:0007669"/>
    <property type="project" value="UniProtKB-KW"/>
</dbReference>
<comment type="subunit">
    <text evidence="4">Homodimer.</text>
</comment>
<evidence type="ECO:0000313" key="6">
    <source>
        <dbReference type="EMBL" id="OFV66450.1"/>
    </source>
</evidence>
<comment type="caution">
    <text evidence="6">The sequence shown here is derived from an EMBL/GenBank/DDBJ whole genome shotgun (WGS) entry which is preliminary data.</text>
</comment>
<evidence type="ECO:0000313" key="7">
    <source>
        <dbReference type="Proteomes" id="UP000185779"/>
    </source>
</evidence>
<feature type="binding site" evidence="4">
    <location>
        <position position="207"/>
    </location>
    <ligand>
        <name>3-dehydroquinate</name>
        <dbReference type="ChEBI" id="CHEBI:32364"/>
    </ligand>
</feature>
<reference evidence="6 7" key="1">
    <citation type="submission" date="2016-05" db="EMBL/GenBank/DDBJ databases">
        <title>Microbial consortia oxidize butane by reversing methanogenesis.</title>
        <authorList>
            <person name="Laso-Perez R."/>
            <person name="Richter M."/>
            <person name="Wegener G."/>
            <person name="Musat F."/>
        </authorList>
    </citation>
    <scope>NUCLEOTIDE SEQUENCE [LARGE SCALE GENOMIC DNA]</scope>
    <source>
        <strain evidence="6">BOX1</strain>
    </source>
</reference>
<dbReference type="EMBL" id="LYOR01000002">
    <property type="protein sequence ID" value="OFV66450.1"/>
    <property type="molecule type" value="Genomic_DNA"/>
</dbReference>
<feature type="binding site" evidence="4">
    <location>
        <position position="184"/>
    </location>
    <ligand>
        <name>3-dehydroquinate</name>
        <dbReference type="ChEBI" id="CHEBI:32364"/>
    </ligand>
</feature>
<dbReference type="InterPro" id="IPR001381">
    <property type="entry name" value="DHquinase_I"/>
</dbReference>
<dbReference type="PROSITE" id="PS01028">
    <property type="entry name" value="DEHYDROQUINASE_I"/>
    <property type="match status" value="1"/>
</dbReference>
<protein>
    <recommendedName>
        <fullName evidence="4">3-dehydroquinate dehydratase</fullName>
        <shortName evidence="4">3-dehydroquinase</shortName>
        <ecNumber evidence="4">4.2.1.10</ecNumber>
    </recommendedName>
    <alternativeName>
        <fullName evidence="4">Type I DHQase</fullName>
    </alternativeName>
    <alternativeName>
        <fullName evidence="4">Type I dehydroquinase</fullName>
        <shortName evidence="4">DHQ1</shortName>
    </alternativeName>
</protein>
<comment type="catalytic activity">
    <reaction evidence="1 4">
        <text>3-dehydroquinate = 3-dehydroshikimate + H2O</text>
        <dbReference type="Rhea" id="RHEA:21096"/>
        <dbReference type="ChEBI" id="CHEBI:15377"/>
        <dbReference type="ChEBI" id="CHEBI:16630"/>
        <dbReference type="ChEBI" id="CHEBI:32364"/>
        <dbReference type="EC" id="4.2.1.10"/>
    </reaction>
</comment>
<dbReference type="PANTHER" id="PTHR43699">
    <property type="entry name" value="3-DEHYDROQUINATE DEHYDRATASE"/>
    <property type="match status" value="1"/>
</dbReference>
<accession>A0A1F2P5B0</accession>
<sequence>MDEPLIVGVIDEPEIDKAELARQMGADVLEARFDLWKTSMDTSRQVLRDLKKVGLDIIGTNRWIIEGGGFEGSEPDRIGFLISCMDLLDYVDIELECEMRDYVVERAKKQGVKVIVSYHNFEFTPDKDELLGIVSRMKACGADIGKVATMVNDLHDSLRLFELLLDANMRLSVIGMGELGRHTRIIAPIYGSVLNYGSVGGAVAPGQMRVEEMRKVWGWLL</sequence>
<feature type="binding site" evidence="4">
    <location>
        <begin position="30"/>
        <end position="32"/>
    </location>
    <ligand>
        <name>3-dehydroquinate</name>
        <dbReference type="ChEBI" id="CHEBI:32364"/>
    </ligand>
</feature>
<comment type="similarity">
    <text evidence="4">Belongs to the type-I 3-dehydroquinase family.</text>
</comment>
<evidence type="ECO:0000256" key="2">
    <source>
        <dbReference type="ARBA" id="ARBA00023239"/>
    </source>
</evidence>
<dbReference type="GO" id="GO:0008652">
    <property type="term" value="P:amino acid biosynthetic process"/>
    <property type="evidence" value="ECO:0007669"/>
    <property type="project" value="UniProtKB-KW"/>
</dbReference>
<evidence type="ECO:0000256" key="1">
    <source>
        <dbReference type="ARBA" id="ARBA00001864"/>
    </source>
</evidence>
<dbReference type="EC" id="4.2.1.10" evidence="4"/>
<comment type="function">
    <text evidence="4">Involved in the third step of the chorismate pathway, which leads to the biosynthesis of aromatic amino acids. Catalyzes the cis-dehydration of 3-dehydroquinate (DHQ) and introduces the first double bond of the aromatic ring to yield 3-dehydroshikimate.</text>
</comment>
<keyword evidence="2 4" id="KW-0456">Lyase</keyword>
<dbReference type="STRING" id="1839936.SBU_000417"/>
<reference evidence="5" key="2">
    <citation type="journal article" date="2020" name="mSystems">
        <title>Genome- and Community-Level Interaction Insights into Carbon Utilization and Element Cycling Functions of Hydrothermarchaeota in Hydrothermal Sediment.</title>
        <authorList>
            <person name="Zhou Z."/>
            <person name="Liu Y."/>
            <person name="Xu W."/>
            <person name="Pan J."/>
            <person name="Luo Z.H."/>
            <person name="Li M."/>
        </authorList>
    </citation>
    <scope>NUCLEOTIDE SEQUENCE [LARGE SCALE GENOMIC DNA]</scope>
    <source>
        <strain evidence="5">HyVt-386</strain>
    </source>
</reference>
<feature type="active site" description="Proton donor/acceptor" evidence="4">
    <location>
        <position position="119"/>
    </location>
</feature>
<proteinExistence type="inferred from homology"/>
<dbReference type="InterPro" id="IPR050146">
    <property type="entry name" value="Type-I_3-dehydroquinase"/>
</dbReference>
<organism evidence="6 7">
    <name type="scientific">Candidatus Syntropharchaeum butanivorans</name>
    <dbReference type="NCBI Taxonomy" id="1839936"/>
    <lineage>
        <taxon>Archaea</taxon>
        <taxon>Methanobacteriati</taxon>
        <taxon>Methanobacteriota</taxon>
        <taxon>Stenosarchaea group</taxon>
        <taxon>Methanomicrobia</taxon>
        <taxon>Methanosarcinales</taxon>
        <taxon>ANME-2 cluster</taxon>
        <taxon>Candidatus Syntropharchaeum</taxon>
    </lineage>
</organism>
<dbReference type="Gene3D" id="3.20.20.70">
    <property type="entry name" value="Aldolase class I"/>
    <property type="match status" value="1"/>
</dbReference>
<name>A0A1F2P5B0_9EURY</name>
<keyword evidence="4" id="KW-0028">Amino-acid biosynthesis</keyword>
<dbReference type="UniPathway" id="UPA00053">
    <property type="reaction ID" value="UER00086"/>
</dbReference>
<dbReference type="GO" id="GO:0009423">
    <property type="term" value="P:chorismate biosynthetic process"/>
    <property type="evidence" value="ECO:0007669"/>
    <property type="project" value="UniProtKB-UniRule"/>
</dbReference>
<gene>
    <name evidence="4 5" type="primary">aroD</name>
    <name evidence="5" type="ORF">ENI32_02135</name>
    <name evidence="6" type="ORF">SBU_000417</name>
</gene>
<dbReference type="Pfam" id="PF01487">
    <property type="entry name" value="DHquinase_I"/>
    <property type="match status" value="1"/>
</dbReference>
<dbReference type="Proteomes" id="UP000885936">
    <property type="component" value="Unassembled WGS sequence"/>
</dbReference>
<dbReference type="CDD" id="cd00502">
    <property type="entry name" value="DHQase_I"/>
    <property type="match status" value="1"/>
</dbReference>
<evidence type="ECO:0000313" key="5">
    <source>
        <dbReference type="EMBL" id="HEC56674.1"/>
    </source>
</evidence>
<dbReference type="GO" id="GO:0046279">
    <property type="term" value="P:3,4-dihydroxybenzoate biosynthetic process"/>
    <property type="evidence" value="ECO:0007669"/>
    <property type="project" value="UniProtKB-ARBA"/>
</dbReference>
<dbReference type="NCBIfam" id="TIGR01093">
    <property type="entry name" value="aroD"/>
    <property type="match status" value="1"/>
</dbReference>
<feature type="active site" description="Schiff-base intermediate with substrate" evidence="4">
    <location>
        <position position="146"/>
    </location>
</feature>
<keyword evidence="4" id="KW-0057">Aromatic amino acid biosynthesis</keyword>